<comment type="caution">
    <text evidence="3">The sequence shown here is derived from an EMBL/GenBank/DDBJ whole genome shotgun (WGS) entry which is preliminary data.</text>
</comment>
<proteinExistence type="predicted"/>
<dbReference type="InterPro" id="IPR007516">
    <property type="entry name" value="Co_F420_Hydgase/DH_bsu_N"/>
</dbReference>
<gene>
    <name evidence="3" type="ORF">VB695_04720</name>
</gene>
<dbReference type="InterPro" id="IPR045220">
    <property type="entry name" value="FRHB/FDHB/HCAR-like"/>
</dbReference>
<keyword evidence="4" id="KW-1185">Reference proteome</keyword>
<organism evidence="3 4">
    <name type="scientific">Nodularia spumigena UHCC 0060</name>
    <dbReference type="NCBI Taxonomy" id="3110300"/>
    <lineage>
        <taxon>Bacteria</taxon>
        <taxon>Bacillati</taxon>
        <taxon>Cyanobacteriota</taxon>
        <taxon>Cyanophyceae</taxon>
        <taxon>Nostocales</taxon>
        <taxon>Nodulariaceae</taxon>
        <taxon>Nodularia</taxon>
    </lineage>
</organism>
<dbReference type="RefSeq" id="WP_323243758.1">
    <property type="nucleotide sequence ID" value="NZ_JAYGHK010000010.1"/>
</dbReference>
<reference evidence="3 4" key="1">
    <citation type="submission" date="2023-12" db="EMBL/GenBank/DDBJ databases">
        <title>Baltic Sea Cyanobacteria.</title>
        <authorList>
            <person name="Delbaje E."/>
            <person name="Fewer D.P."/>
            <person name="Shishido T.K."/>
        </authorList>
    </citation>
    <scope>NUCLEOTIDE SEQUENCE [LARGE SCALE GENOMIC DNA]</scope>
    <source>
        <strain evidence="3 4">UHCC 0060</strain>
    </source>
</reference>
<name>A0ABU5UMC3_NODSP</name>
<dbReference type="PANTHER" id="PTHR31332">
    <property type="entry name" value="7-HYDROXYMETHYL CHLOROPHYLL A REDUCTASE, CHLOROPLASTIC"/>
    <property type="match status" value="1"/>
</dbReference>
<feature type="domain" description="Coenzyme F420 hydrogenase/dehydrogenase beta subunit C-terminal" evidence="2">
    <location>
        <begin position="187"/>
        <end position="360"/>
    </location>
</feature>
<evidence type="ECO:0000313" key="3">
    <source>
        <dbReference type="EMBL" id="MEA5607388.1"/>
    </source>
</evidence>
<sequence>MSSIKSVTLLNTVVENGYCVGCGACASLKNSPLEIKLNNYGMYQASLKPLVDSSNINFSLLEEVCPFSASSLNEDQISEKLYAQECNYNPKIGYYLKTFAGYVKEGEFRNKGSSGGVATWILSRLLEKKLVDYVIHIQSQSPSQNDSILFKYSISSTKEEAISGAKTRYYPVEMSEVLKIIQKQSGRYAIIGVPCFIKAVRLLMNQDEILRERIRFCIGLVCGHLKSTQFAEMFAWQLGIEPGTLEKIDFRKKLPETSASSYGVEVTGKENNQLTTKVTPPVNQIFGTNWGLGLFKYKACDYCDDITAETADLTVGDAWLPQYVQDYKGTNIVVVRNIVLAEILEEGVKSKSLYLEKISPQDVIESQNANYRHRRTGLAYRLYVAQKKGEWYPIKRVKPSKLMTASIRRRFLLRMEIAEKSHIFFQEALQHEDYSFFLEKMLPLIQFYENTYNTSLLLRAFKKLKNFLKKLNIFRYMST</sequence>
<protein>
    <submittedName>
        <fullName evidence="3">Coenzyme F420 hydrogenase/dehydrogenase, beta subunit C-terminal domain</fullName>
    </submittedName>
</protein>
<dbReference type="InterPro" id="IPR007525">
    <property type="entry name" value="FrhB_FdhB_C"/>
</dbReference>
<dbReference type="PANTHER" id="PTHR31332:SF0">
    <property type="entry name" value="7-HYDROXYMETHYL CHLOROPHYLL A REDUCTASE, CHLOROPLASTIC"/>
    <property type="match status" value="1"/>
</dbReference>
<evidence type="ECO:0000259" key="1">
    <source>
        <dbReference type="Pfam" id="PF04422"/>
    </source>
</evidence>
<accession>A0ABU5UMC3</accession>
<feature type="domain" description="Coenzyme F420 hydrogenase/dehydrogenase beta subunit N-terminal" evidence="1">
    <location>
        <begin position="99"/>
        <end position="179"/>
    </location>
</feature>
<dbReference type="Proteomes" id="UP001303285">
    <property type="component" value="Unassembled WGS sequence"/>
</dbReference>
<dbReference type="Pfam" id="PF04422">
    <property type="entry name" value="FrhB_FdhB_N"/>
    <property type="match status" value="1"/>
</dbReference>
<dbReference type="Pfam" id="PF04432">
    <property type="entry name" value="FrhB_FdhB_C"/>
    <property type="match status" value="1"/>
</dbReference>
<evidence type="ECO:0000259" key="2">
    <source>
        <dbReference type="Pfam" id="PF04432"/>
    </source>
</evidence>
<dbReference type="EMBL" id="JAYGHK010000010">
    <property type="protein sequence ID" value="MEA5607388.1"/>
    <property type="molecule type" value="Genomic_DNA"/>
</dbReference>
<evidence type="ECO:0000313" key="4">
    <source>
        <dbReference type="Proteomes" id="UP001303285"/>
    </source>
</evidence>